<feature type="region of interest" description="Disordered" evidence="1">
    <location>
        <begin position="1"/>
        <end position="41"/>
    </location>
</feature>
<dbReference type="AlphaFoldDB" id="A0A078B399"/>
<organism evidence="2 3">
    <name type="scientific">Stylonychia lemnae</name>
    <name type="common">Ciliate</name>
    <dbReference type="NCBI Taxonomy" id="5949"/>
    <lineage>
        <taxon>Eukaryota</taxon>
        <taxon>Sar</taxon>
        <taxon>Alveolata</taxon>
        <taxon>Ciliophora</taxon>
        <taxon>Intramacronucleata</taxon>
        <taxon>Spirotrichea</taxon>
        <taxon>Stichotrichia</taxon>
        <taxon>Sporadotrichida</taxon>
        <taxon>Oxytrichidae</taxon>
        <taxon>Stylonychinae</taxon>
        <taxon>Stylonychia</taxon>
    </lineage>
</organism>
<dbReference type="EMBL" id="CCKQ01017021">
    <property type="protein sequence ID" value="CDW88909.1"/>
    <property type="molecule type" value="Genomic_DNA"/>
</dbReference>
<keyword evidence="3" id="KW-1185">Reference proteome</keyword>
<feature type="compositionally biased region" description="Acidic residues" evidence="1">
    <location>
        <begin position="149"/>
        <end position="176"/>
    </location>
</feature>
<dbReference type="InParanoid" id="A0A078B399"/>
<name>A0A078B399_STYLE</name>
<evidence type="ECO:0000256" key="1">
    <source>
        <dbReference type="SAM" id="MobiDB-lite"/>
    </source>
</evidence>
<feature type="region of interest" description="Disordered" evidence="1">
    <location>
        <begin position="106"/>
        <end position="193"/>
    </location>
</feature>
<accession>A0A078B399</accession>
<sequence>MSQEQQVQKVLKFNVPEGSQKPGSKQFSEDKPGLSKVQLQAQKDQVMMTSITTKGGIRNKKVITLLEKQVYPEVRAGLSMIEKKNSSARRAAIKLEKMKRRLEMGSDFDEDSAGEHYHPTAIHSPTRKYRGGGAVSPTPNRQYQSTLEDHDDGGRDDEDESIDEFDSDEDYTEDENMSPSNDNRGDDDERQIHEIFNPFMEFADVLRKIKTQRQQK</sequence>
<evidence type="ECO:0000313" key="2">
    <source>
        <dbReference type="EMBL" id="CDW88909.1"/>
    </source>
</evidence>
<feature type="compositionally biased region" description="Polar residues" evidence="1">
    <location>
        <begin position="137"/>
        <end position="146"/>
    </location>
</feature>
<proteinExistence type="predicted"/>
<protein>
    <submittedName>
        <fullName evidence="2">Uncharacterized protein</fullName>
    </submittedName>
</protein>
<reference evidence="2 3" key="1">
    <citation type="submission" date="2014-06" db="EMBL/GenBank/DDBJ databases">
        <authorList>
            <person name="Swart Estienne"/>
        </authorList>
    </citation>
    <scope>NUCLEOTIDE SEQUENCE [LARGE SCALE GENOMIC DNA]</scope>
    <source>
        <strain evidence="2 3">130c</strain>
    </source>
</reference>
<gene>
    <name evidence="2" type="primary">Contig1595.g62</name>
    <name evidence="2" type="ORF">STYLEM_18034</name>
</gene>
<evidence type="ECO:0000313" key="3">
    <source>
        <dbReference type="Proteomes" id="UP000039865"/>
    </source>
</evidence>
<dbReference type="Proteomes" id="UP000039865">
    <property type="component" value="Unassembled WGS sequence"/>
</dbReference>